<dbReference type="PANTHER" id="PTHR47890:SF1">
    <property type="entry name" value="LD24308P"/>
    <property type="match status" value="1"/>
</dbReference>
<dbReference type="InterPro" id="IPR032062">
    <property type="entry name" value="DUF4803"/>
</dbReference>
<dbReference type="Proteomes" id="UP001168821">
    <property type="component" value="Unassembled WGS sequence"/>
</dbReference>
<gene>
    <name evidence="2" type="ORF">Zmor_024250</name>
</gene>
<organism evidence="2 3">
    <name type="scientific">Zophobas morio</name>
    <dbReference type="NCBI Taxonomy" id="2755281"/>
    <lineage>
        <taxon>Eukaryota</taxon>
        <taxon>Metazoa</taxon>
        <taxon>Ecdysozoa</taxon>
        <taxon>Arthropoda</taxon>
        <taxon>Hexapoda</taxon>
        <taxon>Insecta</taxon>
        <taxon>Pterygota</taxon>
        <taxon>Neoptera</taxon>
        <taxon>Endopterygota</taxon>
        <taxon>Coleoptera</taxon>
        <taxon>Polyphaga</taxon>
        <taxon>Cucujiformia</taxon>
        <taxon>Tenebrionidae</taxon>
        <taxon>Zophobas</taxon>
    </lineage>
</organism>
<reference evidence="2" key="1">
    <citation type="journal article" date="2023" name="G3 (Bethesda)">
        <title>Whole genome assemblies of Zophobas morio and Tenebrio molitor.</title>
        <authorList>
            <person name="Kaur S."/>
            <person name="Stinson S.A."/>
            <person name="diCenzo G.C."/>
        </authorList>
    </citation>
    <scope>NUCLEOTIDE SEQUENCE</scope>
    <source>
        <strain evidence="2">QUZm001</strain>
    </source>
</reference>
<evidence type="ECO:0000313" key="3">
    <source>
        <dbReference type="Proteomes" id="UP001168821"/>
    </source>
</evidence>
<proteinExistence type="predicted"/>
<sequence length="201" mass="22452">MGRAVLLFLIIASLLFVEPVSVLPVFELSAKTTTEITKTLFATFEHVSDVANKEKLLCSSLDTITVQIGNISQSEQINVIARMLRNLPNAHQLKEMERYLRHIDKYENSALINFAEGVVSGDSNSIPFLMESVYQQVTVPGFFDDFLEGFDVTVGDSVCKGKQSTAQIIHSFMNELLIINLKGYIVTYTSYMIKKLCKIGS</sequence>
<evidence type="ECO:0000256" key="1">
    <source>
        <dbReference type="SAM" id="SignalP"/>
    </source>
</evidence>
<dbReference type="Pfam" id="PF16061">
    <property type="entry name" value="DUF4803"/>
    <property type="match status" value="1"/>
</dbReference>
<feature type="chain" id="PRO_5041421011" evidence="1">
    <location>
        <begin position="23"/>
        <end position="201"/>
    </location>
</feature>
<comment type="caution">
    <text evidence="2">The sequence shown here is derived from an EMBL/GenBank/DDBJ whole genome shotgun (WGS) entry which is preliminary data.</text>
</comment>
<keyword evidence="1" id="KW-0732">Signal</keyword>
<dbReference type="PANTHER" id="PTHR47890">
    <property type="entry name" value="LD24308P"/>
    <property type="match status" value="1"/>
</dbReference>
<name>A0AA38M865_9CUCU</name>
<keyword evidence="3" id="KW-1185">Reference proteome</keyword>
<dbReference type="EMBL" id="JALNTZ010000007">
    <property type="protein sequence ID" value="KAJ3646674.1"/>
    <property type="molecule type" value="Genomic_DNA"/>
</dbReference>
<protein>
    <submittedName>
        <fullName evidence="2">Uncharacterized protein</fullName>
    </submittedName>
</protein>
<dbReference type="AlphaFoldDB" id="A0AA38M865"/>
<accession>A0AA38M865</accession>
<feature type="signal peptide" evidence="1">
    <location>
        <begin position="1"/>
        <end position="22"/>
    </location>
</feature>
<evidence type="ECO:0000313" key="2">
    <source>
        <dbReference type="EMBL" id="KAJ3646674.1"/>
    </source>
</evidence>